<dbReference type="Gene3D" id="3.40.47.10">
    <property type="match status" value="2"/>
</dbReference>
<dbReference type="InterPro" id="IPR014031">
    <property type="entry name" value="Ketoacyl_synth_C"/>
</dbReference>
<dbReference type="EMBL" id="PGTO01000016">
    <property type="protein sequence ID" value="RAU20824.1"/>
    <property type="molecule type" value="Genomic_DNA"/>
</dbReference>
<dbReference type="Proteomes" id="UP000251075">
    <property type="component" value="Unassembled WGS sequence"/>
</dbReference>
<dbReference type="OrthoDB" id="9808669at2"/>
<sequence length="408" mass="43323">MRRVAVTGMAGITALGNDWPTIEAAFRDQRTGVRAMVPEWDRFTGINTRLAAPVLGFVAPDHWPRKKTRTMGRVATMAVAASEAALADAGLLGHAVVTSGRTGAAYGSSFGSPDAVLGFFELKMNGTSRNLNATTYIQMMSHTALVNIGLFFGITGRMIPTSSACTSGSQAIGYAAEAIRMGKADVMIAGGAEELDITDSAVFDTLFATSTKNDTPQQAPRPYDRDRDGLVIGEGAATLILEEWERAKARGAVIHAELVGFGTNSDGNHVTQPQAETMEVALRLALEDAGLAPDAIALVNGHGTATEWGDIAESQATAKVFGPRIPIHSLKSYFGHSLGACGSMEAWLGINMMKDGWVCPTANLVSVDERCAPLDYVMGEGRTMAVEHFMSNNFAFGGINTSLIFRRV</sequence>
<dbReference type="PANTHER" id="PTHR11712">
    <property type="entry name" value="POLYKETIDE SYNTHASE-RELATED"/>
    <property type="match status" value="1"/>
</dbReference>
<evidence type="ECO:0000256" key="3">
    <source>
        <dbReference type="RuleBase" id="RU003694"/>
    </source>
</evidence>
<dbReference type="GO" id="GO:0004315">
    <property type="term" value="F:3-oxoacyl-[acyl-carrier-protein] synthase activity"/>
    <property type="evidence" value="ECO:0007669"/>
    <property type="project" value="InterPro"/>
</dbReference>
<comment type="similarity">
    <text evidence="1 3">Belongs to the thiolase-like superfamily. Beta-ketoacyl-ACP synthases family.</text>
</comment>
<dbReference type="GO" id="GO:0006633">
    <property type="term" value="P:fatty acid biosynthetic process"/>
    <property type="evidence" value="ECO:0007669"/>
    <property type="project" value="InterPro"/>
</dbReference>
<keyword evidence="2 3" id="KW-0808">Transferase</keyword>
<comment type="caution">
    <text evidence="5">The sequence shown here is derived from an EMBL/GenBank/DDBJ whole genome shotgun (WGS) entry which is preliminary data.</text>
</comment>
<gene>
    <name evidence="5" type="ORF">CU669_16250</name>
</gene>
<evidence type="ECO:0000313" key="5">
    <source>
        <dbReference type="EMBL" id="RAU20824.1"/>
    </source>
</evidence>
<dbReference type="PROSITE" id="PS52004">
    <property type="entry name" value="KS3_2"/>
    <property type="match status" value="1"/>
</dbReference>
<dbReference type="SUPFAM" id="SSF53901">
    <property type="entry name" value="Thiolase-like"/>
    <property type="match status" value="2"/>
</dbReference>
<dbReference type="GO" id="GO:0005829">
    <property type="term" value="C:cytosol"/>
    <property type="evidence" value="ECO:0007669"/>
    <property type="project" value="TreeGrafter"/>
</dbReference>
<dbReference type="InterPro" id="IPR014030">
    <property type="entry name" value="Ketoacyl_synth_N"/>
</dbReference>
<dbReference type="InterPro" id="IPR000794">
    <property type="entry name" value="Beta-ketoacyl_synthase"/>
</dbReference>
<dbReference type="InterPro" id="IPR016039">
    <property type="entry name" value="Thiolase-like"/>
</dbReference>
<dbReference type="Pfam" id="PF02801">
    <property type="entry name" value="Ketoacyl-synt_C"/>
    <property type="match status" value="1"/>
</dbReference>
<organism evidence="5 6">
    <name type="scientific">Paramagnetospirillum kuznetsovii</name>
    <dbReference type="NCBI Taxonomy" id="2053833"/>
    <lineage>
        <taxon>Bacteria</taxon>
        <taxon>Pseudomonadati</taxon>
        <taxon>Pseudomonadota</taxon>
        <taxon>Alphaproteobacteria</taxon>
        <taxon>Rhodospirillales</taxon>
        <taxon>Magnetospirillaceae</taxon>
        <taxon>Paramagnetospirillum</taxon>
    </lineage>
</organism>
<protein>
    <submittedName>
        <fullName evidence="5">Beta-ketoacyl-ACP synthase II</fullName>
    </submittedName>
</protein>
<name>A0A364NUR8_9PROT</name>
<dbReference type="CDD" id="cd00834">
    <property type="entry name" value="KAS_I_II"/>
    <property type="match status" value="1"/>
</dbReference>
<dbReference type="AlphaFoldDB" id="A0A364NUR8"/>
<dbReference type="PROSITE" id="PS00606">
    <property type="entry name" value="KS3_1"/>
    <property type="match status" value="1"/>
</dbReference>
<dbReference type="Pfam" id="PF00109">
    <property type="entry name" value="ketoacyl-synt"/>
    <property type="match status" value="1"/>
</dbReference>
<dbReference type="RefSeq" id="WP_112146625.1">
    <property type="nucleotide sequence ID" value="NZ_PGTO01000016.1"/>
</dbReference>
<dbReference type="NCBIfam" id="NF006587">
    <property type="entry name" value="PRK09116.1"/>
    <property type="match status" value="1"/>
</dbReference>
<evidence type="ECO:0000256" key="1">
    <source>
        <dbReference type="ARBA" id="ARBA00008467"/>
    </source>
</evidence>
<proteinExistence type="inferred from homology"/>
<keyword evidence="6" id="KW-1185">Reference proteome</keyword>
<evidence type="ECO:0000259" key="4">
    <source>
        <dbReference type="PROSITE" id="PS52004"/>
    </source>
</evidence>
<dbReference type="InterPro" id="IPR018201">
    <property type="entry name" value="Ketoacyl_synth_AS"/>
</dbReference>
<feature type="domain" description="Ketosynthase family 3 (KS3)" evidence="4">
    <location>
        <begin position="1"/>
        <end position="407"/>
    </location>
</feature>
<evidence type="ECO:0000256" key="2">
    <source>
        <dbReference type="ARBA" id="ARBA00022679"/>
    </source>
</evidence>
<dbReference type="InterPro" id="IPR020841">
    <property type="entry name" value="PKS_Beta-ketoAc_synthase_dom"/>
</dbReference>
<reference evidence="5 6" key="1">
    <citation type="submission" date="2017-11" db="EMBL/GenBank/DDBJ databases">
        <title>Draft genome sequence of magnetotactic bacterium Magnetospirillum kuznetsovii LBB-42.</title>
        <authorList>
            <person name="Grouzdev D.S."/>
            <person name="Rysina M.S."/>
            <person name="Baslerov R.V."/>
            <person name="Koziaeva V."/>
        </authorList>
    </citation>
    <scope>NUCLEOTIDE SEQUENCE [LARGE SCALE GENOMIC DNA]</scope>
    <source>
        <strain evidence="5 6">LBB-42</strain>
    </source>
</reference>
<evidence type="ECO:0000313" key="6">
    <source>
        <dbReference type="Proteomes" id="UP000251075"/>
    </source>
</evidence>
<dbReference type="SMART" id="SM00825">
    <property type="entry name" value="PKS_KS"/>
    <property type="match status" value="1"/>
</dbReference>
<accession>A0A364NUR8</accession>
<dbReference type="PANTHER" id="PTHR11712:SF325">
    <property type="entry name" value="3-OXOACYL-(ACYL-CARRIER-PROTEIN) SYNTHASE II FABF"/>
    <property type="match status" value="1"/>
</dbReference>